<evidence type="ECO:0000259" key="2">
    <source>
        <dbReference type="SMART" id="SM00642"/>
    </source>
</evidence>
<dbReference type="RefSeq" id="WP_203945771.1">
    <property type="nucleotide sequence ID" value="NZ_BOOR01000027.1"/>
</dbReference>
<gene>
    <name evidence="3" type="primary">malZ_1</name>
    <name evidence="3" type="ORF">Pth03_39710</name>
</gene>
<evidence type="ECO:0000313" key="3">
    <source>
        <dbReference type="EMBL" id="GII55582.1"/>
    </source>
</evidence>
<sequence>METTPWWRDAVVYEIYVRSFADASGDGVGDLAGVRSRLPYLAALGVDAIWLTPFYPSPMADGGYDVADYRDVDPLFGSLGDFDGLVADAHAHGLRLMVDIVPNHSSSAHPWFQKALAAPRGSEERERYMFRDAASPGGQDGRREPNNWVSVFGGPAWTQVPDGQWYLHLFAPQQPDFNWRNPEVRQEFADILRFWLDRGIDGFRIDVAMGLIKAEGLPDTQPGFGATSPIWSRPEVHDIYREWRRVLDSYPGERAAVGEVWTDSADDLALYVRHDELHQSFNFAWLEAPWSATAFREVIDETLRAVPAPTWVLSNHDVVRHITRYGEGSPDPAAGLARGRATLLAMLALPGSAYLYQGEELGLPEVKNLPPEARQDPIFFRSQGEVLGRDGCRVPLPWSGTAAPYGFGTGGSWLPQPPEWAELTAERQAADPSSTLAFYRKALAARRELRGTLPEALDWRTAPGDALFFSRGTLLCAINCGIGPVRLPPHEQVLIASGPLDGDELPPDTAAWLRLPA</sequence>
<dbReference type="InterPro" id="IPR045857">
    <property type="entry name" value="O16G_dom_2"/>
</dbReference>
<dbReference type="GO" id="GO:0009313">
    <property type="term" value="P:oligosaccharide catabolic process"/>
    <property type="evidence" value="ECO:0007669"/>
    <property type="project" value="TreeGrafter"/>
</dbReference>
<dbReference type="Gene3D" id="3.20.20.80">
    <property type="entry name" value="Glycosidases"/>
    <property type="match status" value="1"/>
</dbReference>
<comment type="caution">
    <text evidence="3">The sequence shown here is derived from an EMBL/GenBank/DDBJ whole genome shotgun (WGS) entry which is preliminary data.</text>
</comment>
<dbReference type="CDD" id="cd11332">
    <property type="entry name" value="AmyAc_OligoGlu_TS"/>
    <property type="match status" value="1"/>
</dbReference>
<keyword evidence="4" id="KW-1185">Reference proteome</keyword>
<dbReference type="PANTHER" id="PTHR10357">
    <property type="entry name" value="ALPHA-AMYLASE FAMILY MEMBER"/>
    <property type="match status" value="1"/>
</dbReference>
<dbReference type="Gene3D" id="3.90.400.10">
    <property type="entry name" value="Oligo-1,6-glucosidase, Domain 2"/>
    <property type="match status" value="1"/>
</dbReference>
<accession>A0A8J3XUM8</accession>
<reference evidence="3" key="1">
    <citation type="submission" date="2021-01" db="EMBL/GenBank/DDBJ databases">
        <title>Whole genome shotgun sequence of Planotetraspora thailandica NBRC 104271.</title>
        <authorList>
            <person name="Komaki H."/>
            <person name="Tamura T."/>
        </authorList>
    </citation>
    <scope>NUCLEOTIDE SEQUENCE</scope>
    <source>
        <strain evidence="3">NBRC 104271</strain>
    </source>
</reference>
<dbReference type="SMART" id="SM00642">
    <property type="entry name" value="Aamy"/>
    <property type="match status" value="1"/>
</dbReference>
<dbReference type="EMBL" id="BOOR01000027">
    <property type="protein sequence ID" value="GII55582.1"/>
    <property type="molecule type" value="Genomic_DNA"/>
</dbReference>
<organism evidence="3 4">
    <name type="scientific">Planotetraspora thailandica</name>
    <dbReference type="NCBI Taxonomy" id="487172"/>
    <lineage>
        <taxon>Bacteria</taxon>
        <taxon>Bacillati</taxon>
        <taxon>Actinomycetota</taxon>
        <taxon>Actinomycetes</taxon>
        <taxon>Streptosporangiales</taxon>
        <taxon>Streptosporangiaceae</taxon>
        <taxon>Planotetraspora</taxon>
    </lineage>
</organism>
<dbReference type="GO" id="GO:0004556">
    <property type="term" value="F:alpha-amylase activity"/>
    <property type="evidence" value="ECO:0007669"/>
    <property type="project" value="TreeGrafter"/>
</dbReference>
<dbReference type="InterPro" id="IPR006047">
    <property type="entry name" value="GH13_cat_dom"/>
</dbReference>
<dbReference type="PANTHER" id="PTHR10357:SF179">
    <property type="entry name" value="NEUTRAL AND BASIC AMINO ACID TRANSPORT PROTEIN RBAT"/>
    <property type="match status" value="1"/>
</dbReference>
<feature type="domain" description="Glycosyl hydrolase family 13 catalytic" evidence="2">
    <location>
        <begin position="14"/>
        <end position="393"/>
    </location>
</feature>
<dbReference type="SUPFAM" id="SSF51445">
    <property type="entry name" value="(Trans)glycosidases"/>
    <property type="match status" value="1"/>
</dbReference>
<dbReference type="AlphaFoldDB" id="A0A8J3XUM8"/>
<protein>
    <submittedName>
        <fullName evidence="3">Alpha-glucosidase</fullName>
    </submittedName>
</protein>
<evidence type="ECO:0000256" key="1">
    <source>
        <dbReference type="ARBA" id="ARBA00008061"/>
    </source>
</evidence>
<dbReference type="Pfam" id="PF00128">
    <property type="entry name" value="Alpha-amylase"/>
    <property type="match status" value="1"/>
</dbReference>
<proteinExistence type="inferred from homology"/>
<evidence type="ECO:0000313" key="4">
    <source>
        <dbReference type="Proteomes" id="UP000605992"/>
    </source>
</evidence>
<dbReference type="Proteomes" id="UP000605992">
    <property type="component" value="Unassembled WGS sequence"/>
</dbReference>
<dbReference type="InterPro" id="IPR017853">
    <property type="entry name" value="GH"/>
</dbReference>
<name>A0A8J3XUM8_9ACTN</name>
<comment type="similarity">
    <text evidence="1">Belongs to the glycosyl hydrolase 13 family.</text>
</comment>